<keyword evidence="5" id="KW-1133">Transmembrane helix</keyword>
<feature type="transmembrane region" description="Helical" evidence="5">
    <location>
        <begin position="91"/>
        <end position="117"/>
    </location>
</feature>
<feature type="transmembrane region" description="Helical" evidence="5">
    <location>
        <begin position="237"/>
        <end position="255"/>
    </location>
</feature>
<dbReference type="InParanoid" id="A0D2F1"/>
<dbReference type="InterPro" id="IPR001841">
    <property type="entry name" value="Znf_RING"/>
</dbReference>
<keyword evidence="1" id="KW-0479">Metal-binding</keyword>
<evidence type="ECO:0000256" key="1">
    <source>
        <dbReference type="ARBA" id="ARBA00022723"/>
    </source>
</evidence>
<dbReference type="HOGENOM" id="CLU_761770_0_0_1"/>
<evidence type="ECO:0000259" key="6">
    <source>
        <dbReference type="PROSITE" id="PS50089"/>
    </source>
</evidence>
<dbReference type="GO" id="GO:0008270">
    <property type="term" value="F:zinc ion binding"/>
    <property type="evidence" value="ECO:0007669"/>
    <property type="project" value="UniProtKB-KW"/>
</dbReference>
<evidence type="ECO:0000256" key="2">
    <source>
        <dbReference type="ARBA" id="ARBA00022771"/>
    </source>
</evidence>
<keyword evidence="5" id="KW-0812">Transmembrane</keyword>
<feature type="transmembrane region" description="Helical" evidence="5">
    <location>
        <begin position="261"/>
        <end position="284"/>
    </location>
</feature>
<keyword evidence="3" id="KW-0862">Zinc</keyword>
<dbReference type="GO" id="GO:0006511">
    <property type="term" value="P:ubiquitin-dependent protein catabolic process"/>
    <property type="evidence" value="ECO:0000318"/>
    <property type="project" value="GO_Central"/>
</dbReference>
<dbReference type="RefSeq" id="XP_001444615.1">
    <property type="nucleotide sequence ID" value="XM_001444578.1"/>
</dbReference>
<evidence type="ECO:0000256" key="4">
    <source>
        <dbReference type="PROSITE-ProRule" id="PRU00175"/>
    </source>
</evidence>
<feature type="transmembrane region" description="Helical" evidence="5">
    <location>
        <begin position="50"/>
        <end position="70"/>
    </location>
</feature>
<name>A0D2F1_PARTE</name>
<dbReference type="PROSITE" id="PS50089">
    <property type="entry name" value="ZF_RING_2"/>
    <property type="match status" value="1"/>
</dbReference>
<dbReference type="EMBL" id="CT868263">
    <property type="protein sequence ID" value="CAK77218.1"/>
    <property type="molecule type" value="Genomic_DNA"/>
</dbReference>
<dbReference type="STRING" id="5888.A0D2F1"/>
<dbReference type="GO" id="GO:0061630">
    <property type="term" value="F:ubiquitin protein ligase activity"/>
    <property type="evidence" value="ECO:0000318"/>
    <property type="project" value="GO_Central"/>
</dbReference>
<dbReference type="AlphaFoldDB" id="A0D2F1"/>
<dbReference type="Proteomes" id="UP000000600">
    <property type="component" value="Unassembled WGS sequence"/>
</dbReference>
<dbReference type="OMA" id="AYLEIWM"/>
<keyword evidence="8" id="KW-1185">Reference proteome</keyword>
<evidence type="ECO:0000313" key="8">
    <source>
        <dbReference type="Proteomes" id="UP000000600"/>
    </source>
</evidence>
<feature type="transmembrane region" description="Helical" evidence="5">
    <location>
        <begin position="204"/>
        <end position="225"/>
    </location>
</feature>
<dbReference type="PANTHER" id="PTHR45931:SF3">
    <property type="entry name" value="RING ZINC FINGER-CONTAINING PROTEIN"/>
    <property type="match status" value="1"/>
</dbReference>
<feature type="domain" description="RING-type" evidence="6">
    <location>
        <begin position="317"/>
        <end position="360"/>
    </location>
</feature>
<dbReference type="Gene3D" id="3.30.40.10">
    <property type="entry name" value="Zinc/RING finger domain, C3HC4 (zinc finger)"/>
    <property type="match status" value="1"/>
</dbReference>
<dbReference type="Pfam" id="PF13639">
    <property type="entry name" value="zf-RING_2"/>
    <property type="match status" value="1"/>
</dbReference>
<keyword evidence="2 4" id="KW-0863">Zinc-finger</keyword>
<evidence type="ECO:0000313" key="7">
    <source>
        <dbReference type="EMBL" id="CAK77218.1"/>
    </source>
</evidence>
<organism evidence="7 8">
    <name type="scientific">Paramecium tetraurelia</name>
    <dbReference type="NCBI Taxonomy" id="5888"/>
    <lineage>
        <taxon>Eukaryota</taxon>
        <taxon>Sar</taxon>
        <taxon>Alveolata</taxon>
        <taxon>Ciliophora</taxon>
        <taxon>Intramacronucleata</taxon>
        <taxon>Oligohymenophorea</taxon>
        <taxon>Peniculida</taxon>
        <taxon>Parameciidae</taxon>
        <taxon>Paramecium</taxon>
    </lineage>
</organism>
<dbReference type="PANTHER" id="PTHR45931">
    <property type="entry name" value="SI:CH211-59O9.10"/>
    <property type="match status" value="1"/>
</dbReference>
<proteinExistence type="predicted"/>
<evidence type="ECO:0000256" key="5">
    <source>
        <dbReference type="SAM" id="Phobius"/>
    </source>
</evidence>
<gene>
    <name evidence="7" type="ORF">GSPATT00012725001</name>
</gene>
<protein>
    <recommendedName>
        <fullName evidence="6">RING-type domain-containing protein</fullName>
    </recommendedName>
</protein>
<evidence type="ECO:0000256" key="3">
    <source>
        <dbReference type="ARBA" id="ARBA00022833"/>
    </source>
</evidence>
<dbReference type="GO" id="GO:0016567">
    <property type="term" value="P:protein ubiquitination"/>
    <property type="evidence" value="ECO:0000318"/>
    <property type="project" value="GO_Central"/>
</dbReference>
<keyword evidence="5" id="KW-0472">Membrane</keyword>
<sequence length="371" mass="43852">MENQVNNSLSDDEIQQNFGNIQLLNYKKISEPATLFVQGKEYFQQYHKFLTGYTLLKFVAAFVIVYQALTKQIILRLTLFADEQPFKDYNYLFDVAYLEIWMYLSLSHSFFGFIYYIKLLLLIDNSMQSQRAAKDLGYLIEFYIPNNFSGQQMENYIEEQLKTQNREILIRQGITGQQDDQRRITQIGSEIKKKLLKNNLCLNLHGKTCFIAFQLIQLWSILFYFQSQTNNDEIQTYTFITMYKGYIFSVIFIGVYQYLEIYITVLLVIIFLPILLIYSLCIWFNKHFNRRNQNTKIDDSLNEALFSSLDNVDDRECSICMTQFQDSEYIVTLPCSSTHRFHSPCIRSWLQVNNKCPLCRSEVNISSEDIL</sequence>
<reference evidence="7 8" key="1">
    <citation type="journal article" date="2006" name="Nature">
        <title>Global trends of whole-genome duplications revealed by the ciliate Paramecium tetraurelia.</title>
        <authorList>
            <consortium name="Genoscope"/>
            <person name="Aury J.-M."/>
            <person name="Jaillon O."/>
            <person name="Duret L."/>
            <person name="Noel B."/>
            <person name="Jubin C."/>
            <person name="Porcel B.M."/>
            <person name="Segurens B."/>
            <person name="Daubin V."/>
            <person name="Anthouard V."/>
            <person name="Aiach N."/>
            <person name="Arnaiz O."/>
            <person name="Billaut A."/>
            <person name="Beisson J."/>
            <person name="Blanc I."/>
            <person name="Bouhouche K."/>
            <person name="Camara F."/>
            <person name="Duharcourt S."/>
            <person name="Guigo R."/>
            <person name="Gogendeau D."/>
            <person name="Katinka M."/>
            <person name="Keller A.-M."/>
            <person name="Kissmehl R."/>
            <person name="Klotz C."/>
            <person name="Koll F."/>
            <person name="Le Moue A."/>
            <person name="Lepere C."/>
            <person name="Malinsky S."/>
            <person name="Nowacki M."/>
            <person name="Nowak J.K."/>
            <person name="Plattner H."/>
            <person name="Poulain J."/>
            <person name="Ruiz F."/>
            <person name="Serrano V."/>
            <person name="Zagulski M."/>
            <person name="Dessen P."/>
            <person name="Betermier M."/>
            <person name="Weissenbach J."/>
            <person name="Scarpelli C."/>
            <person name="Schachter V."/>
            <person name="Sperling L."/>
            <person name="Meyer E."/>
            <person name="Cohen J."/>
            <person name="Wincker P."/>
        </authorList>
    </citation>
    <scope>NUCLEOTIDE SEQUENCE [LARGE SCALE GENOMIC DNA]</scope>
    <source>
        <strain evidence="7 8">Stock d4-2</strain>
    </source>
</reference>
<dbReference type="eggNOG" id="KOG0800">
    <property type="taxonomic scope" value="Eukaryota"/>
</dbReference>
<dbReference type="GeneID" id="5030399"/>
<accession>A0D2F1</accession>
<dbReference type="SUPFAM" id="SSF57850">
    <property type="entry name" value="RING/U-box"/>
    <property type="match status" value="1"/>
</dbReference>
<dbReference type="InterPro" id="IPR013083">
    <property type="entry name" value="Znf_RING/FYVE/PHD"/>
</dbReference>
<dbReference type="OrthoDB" id="10062243at2759"/>
<dbReference type="SMART" id="SM00184">
    <property type="entry name" value="RING"/>
    <property type="match status" value="1"/>
</dbReference>
<dbReference type="InterPro" id="IPR051834">
    <property type="entry name" value="RING_finger_E3_ligase"/>
</dbReference>
<dbReference type="KEGG" id="ptm:GSPATT00012725001"/>